<dbReference type="InterPro" id="IPR023753">
    <property type="entry name" value="FAD/NAD-binding_dom"/>
</dbReference>
<dbReference type="Gene3D" id="3.30.1360.120">
    <property type="entry name" value="Probable tRNA modification gtpase trme, domain 1"/>
    <property type="match status" value="1"/>
</dbReference>
<dbReference type="InterPro" id="IPR041854">
    <property type="entry name" value="BFD-like_2Fe2S-bd_dom_sf"/>
</dbReference>
<feature type="domain" description="SoxA A3" evidence="6">
    <location>
        <begin position="509"/>
        <end position="592"/>
    </location>
</feature>
<dbReference type="EMBL" id="VSTH01000271">
    <property type="protein sequence ID" value="TYO60825.1"/>
    <property type="molecule type" value="Genomic_DNA"/>
</dbReference>
<dbReference type="InterPro" id="IPR027266">
    <property type="entry name" value="TrmE/GcvT-like"/>
</dbReference>
<dbReference type="GO" id="GO:0008115">
    <property type="term" value="F:sarcosine oxidase activity"/>
    <property type="evidence" value="ECO:0007669"/>
    <property type="project" value="InterPro"/>
</dbReference>
<dbReference type="RefSeq" id="WP_148745802.1">
    <property type="nucleotide sequence ID" value="NZ_VSTH01000271.1"/>
</dbReference>
<dbReference type="SUPFAM" id="SSF103025">
    <property type="entry name" value="Folate-binding domain"/>
    <property type="match status" value="1"/>
</dbReference>
<sequence length="994" mass="107873">MRKQLHRLNSGGLIDRTQALCFRFDGKNYDGFAGDTLASALLANGVRLFGRSFKYHRPRGLLSAGPEEPNALVELRTGARREPNTRATVVELFQNLEATSQNRWPSLGFDVLSLNRLAAPALVAGFYYKTFMWPARFWEKLYEPLIRRAAGLGRAAAVEDPDHYDKAFVFCDVLVIGAGPAGLSAAVAAGRSGARVIICDEDFRLGGRLLAERRQIDGRPAADWLAAILAELASLSEVRIMPRTSVFGLYDHGIYGAVERVNDHVAVPPAHQPRQRGWRIYAKRAILAAGALERPIVFPGNDRPGVMLSGAVRAYVNRFGVLPGREAVVFTAGDGGWATVRDLTEAGAHVAAIVDARSEINPESKTMALRVGARLFAGSVVEATHGGQALRSVTVRDASGKRARLACDLLAVSNGWNPTLHLTSHQNGKPVWEETIQSFVPGRLPPGLAVAGSAAGRFTLAEALRDGARLGREAAVEVGFAAAAADPVPATDAETDGLAPVWRVRGNRGKAFVDLQNDVTDKDVELAAREGFRSIEHLKRYTTLGMATDQGKTSNLAGLAIMAEQVGKAICETGTTTFRPPYTPVAIGALAGHHRGKDFRPVRLAPTHDWSREQGAVFVETGQWLRAQYYPKPGEQDWLATINREVLATRSGVGLCDVSTLGKIDIQGSDAAEFLERVYINGWKTLPIGKARYGVMLREDGFVMDDGTTSRLGENHFLMTTTTINAAKVMQHLEFCHQVLWPELDLRMVSVSEQWAQAAVAGPRSREVLRRVVDAKHDISNEAFPYLAAGEITVGGGIPARLFRISFSGELAYELAVPAGYGDAMMHALMAAGEPYGITPYGLDGLNVMRIEKGHAIGTESNGQTTARDLGLGRMMSSKKDFIGRLMAKREALVQADRPSLVGFRPVDTNNRLWAGAHFIGIGRAAKTENDEGYMTSVAYSPNLKHWIGLGFLKNGPTRIGERIQAVDPVRNGEVEVEVCSPIFFDPEGTRLHG</sequence>
<dbReference type="Gene3D" id="3.50.50.60">
    <property type="entry name" value="FAD/NAD(P)-binding domain"/>
    <property type="match status" value="1"/>
</dbReference>
<dbReference type="InterPro" id="IPR006277">
    <property type="entry name" value="Sarcosine_oxidase_asu"/>
</dbReference>
<evidence type="ECO:0000256" key="2">
    <source>
        <dbReference type="ARBA" id="ARBA00023002"/>
    </source>
</evidence>
<dbReference type="InterPro" id="IPR028896">
    <property type="entry name" value="GcvT/YgfZ/DmdA"/>
</dbReference>
<dbReference type="AlphaFoldDB" id="A0A5S4YC54"/>
<dbReference type="InterPro" id="IPR042204">
    <property type="entry name" value="2Fe-2S-bd_N"/>
</dbReference>
<dbReference type="PANTHER" id="PTHR43757">
    <property type="entry name" value="AMINOMETHYLTRANSFERASE"/>
    <property type="match status" value="1"/>
</dbReference>
<proteinExistence type="inferred from homology"/>
<dbReference type="InterPro" id="IPR013977">
    <property type="entry name" value="GcvT_C"/>
</dbReference>
<dbReference type="Pfam" id="PF17806">
    <property type="entry name" value="SO_alpha_A3"/>
    <property type="match status" value="1"/>
</dbReference>
<evidence type="ECO:0000313" key="7">
    <source>
        <dbReference type="EMBL" id="TYO60825.1"/>
    </source>
</evidence>
<dbReference type="InterPro" id="IPR006222">
    <property type="entry name" value="GCVT_N"/>
</dbReference>
<dbReference type="PRINTS" id="PR00368">
    <property type="entry name" value="FADPNR"/>
</dbReference>
<dbReference type="Gene3D" id="1.10.10.1100">
    <property type="entry name" value="BFD-like [2Fe-2S]-binding domain"/>
    <property type="match status" value="1"/>
</dbReference>
<dbReference type="PANTHER" id="PTHR43757:SF2">
    <property type="entry name" value="AMINOMETHYLTRANSFERASE, MITOCHONDRIAL"/>
    <property type="match status" value="1"/>
</dbReference>
<dbReference type="InterPro" id="IPR029043">
    <property type="entry name" value="GcvT/YgfZ_C"/>
</dbReference>
<evidence type="ECO:0000256" key="1">
    <source>
        <dbReference type="ARBA" id="ARBA00008609"/>
    </source>
</evidence>
<keyword evidence="8" id="KW-1185">Reference proteome</keyword>
<evidence type="ECO:0000259" key="3">
    <source>
        <dbReference type="Pfam" id="PF01571"/>
    </source>
</evidence>
<dbReference type="GO" id="GO:0046653">
    <property type="term" value="P:tetrahydrofolate metabolic process"/>
    <property type="evidence" value="ECO:0007669"/>
    <property type="project" value="InterPro"/>
</dbReference>
<evidence type="ECO:0000313" key="8">
    <source>
        <dbReference type="Proteomes" id="UP000324797"/>
    </source>
</evidence>
<dbReference type="Gene3D" id="3.10.20.440">
    <property type="entry name" value="2Fe-2S iron-sulphur cluster binding domain, sarcosine oxidase, alpha subunit, N-terminal domain"/>
    <property type="match status" value="1"/>
</dbReference>
<organism evidence="7 8">
    <name type="scientific">Bradyrhizobium hipponense</name>
    <dbReference type="NCBI Taxonomy" id="2605638"/>
    <lineage>
        <taxon>Bacteria</taxon>
        <taxon>Pseudomonadati</taxon>
        <taxon>Pseudomonadota</taxon>
        <taxon>Alphaproteobacteria</taxon>
        <taxon>Hyphomicrobiales</taxon>
        <taxon>Nitrobacteraceae</taxon>
        <taxon>Bradyrhizobium</taxon>
    </lineage>
</organism>
<accession>A0A5S4YC54</accession>
<evidence type="ECO:0000259" key="5">
    <source>
        <dbReference type="Pfam" id="PF08669"/>
    </source>
</evidence>
<feature type="domain" description="GCVT N-terminal" evidence="3">
    <location>
        <begin position="608"/>
        <end position="880"/>
    </location>
</feature>
<dbReference type="SUPFAM" id="SSF101790">
    <property type="entry name" value="Aminomethyltransferase beta-barrel domain"/>
    <property type="match status" value="1"/>
</dbReference>
<dbReference type="Pfam" id="PF13510">
    <property type="entry name" value="Fer2_4"/>
    <property type="match status" value="1"/>
</dbReference>
<protein>
    <submittedName>
        <fullName evidence="7">Sarcosine oxidase subunit alpha family protein</fullName>
    </submittedName>
</protein>
<dbReference type="Pfam" id="PF01571">
    <property type="entry name" value="GCV_T"/>
    <property type="match status" value="1"/>
</dbReference>
<reference evidence="7 8" key="1">
    <citation type="submission" date="2019-08" db="EMBL/GenBank/DDBJ databases">
        <title>Bradyrhizobium hipponensis sp. nov., a rhizobium isolated from a Lupinus angustifolius root nodule in Tunisia.</title>
        <authorList>
            <person name="Off K."/>
            <person name="Rejili M."/>
            <person name="Mars M."/>
            <person name="Brachmann A."/>
            <person name="Marin M."/>
        </authorList>
    </citation>
    <scope>NUCLEOTIDE SEQUENCE [LARGE SCALE GENOMIC DNA]</scope>
    <source>
        <strain evidence="8">aSej3</strain>
    </source>
</reference>
<dbReference type="Pfam" id="PF07992">
    <property type="entry name" value="Pyr_redox_2"/>
    <property type="match status" value="1"/>
</dbReference>
<feature type="domain" description="Aminomethyltransferase C-terminal" evidence="5">
    <location>
        <begin position="901"/>
        <end position="986"/>
    </location>
</feature>
<dbReference type="InterPro" id="IPR041117">
    <property type="entry name" value="SoxA_A3"/>
</dbReference>
<name>A0A5S4YC54_9BRAD</name>
<comment type="similarity">
    <text evidence="1">Belongs to the GcvT family.</text>
</comment>
<feature type="domain" description="FAD/NAD(P)-binding" evidence="4">
    <location>
        <begin position="172"/>
        <end position="428"/>
    </location>
</feature>
<evidence type="ECO:0000259" key="4">
    <source>
        <dbReference type="Pfam" id="PF07992"/>
    </source>
</evidence>
<gene>
    <name evidence="7" type="ORF">FXV83_41685</name>
</gene>
<comment type="caution">
    <text evidence="7">The sequence shown here is derived from an EMBL/GenBank/DDBJ whole genome shotgun (WGS) entry which is preliminary data.</text>
</comment>
<dbReference type="Pfam" id="PF08669">
    <property type="entry name" value="GCV_T_C"/>
    <property type="match status" value="1"/>
</dbReference>
<evidence type="ECO:0000259" key="6">
    <source>
        <dbReference type="Pfam" id="PF17806"/>
    </source>
</evidence>
<dbReference type="PIRSF" id="PIRSF037980">
    <property type="entry name" value="SoxA"/>
    <property type="match status" value="1"/>
</dbReference>
<dbReference type="SUPFAM" id="SSF51905">
    <property type="entry name" value="FAD/NAD(P)-binding domain"/>
    <property type="match status" value="1"/>
</dbReference>
<keyword evidence="2" id="KW-0560">Oxidoreductase</keyword>
<dbReference type="Proteomes" id="UP000324797">
    <property type="component" value="Unassembled WGS sequence"/>
</dbReference>
<dbReference type="NCBIfam" id="TIGR01372">
    <property type="entry name" value="soxA"/>
    <property type="match status" value="1"/>
</dbReference>
<dbReference type="PRINTS" id="PR00411">
    <property type="entry name" value="PNDRDTASEI"/>
</dbReference>
<dbReference type="InterPro" id="IPR036188">
    <property type="entry name" value="FAD/NAD-bd_sf"/>
</dbReference>